<dbReference type="PANTHER" id="PTHR12936">
    <property type="entry name" value="ANAPHASE-PROMOTING COMPLEX 10"/>
    <property type="match status" value="1"/>
</dbReference>
<dbReference type="GO" id="GO:0070979">
    <property type="term" value="P:protein K11-linked ubiquitination"/>
    <property type="evidence" value="ECO:0007669"/>
    <property type="project" value="TreeGrafter"/>
</dbReference>
<dbReference type="GO" id="GO:0051301">
    <property type="term" value="P:cell division"/>
    <property type="evidence" value="ECO:0007669"/>
    <property type="project" value="UniProtKB-KW"/>
</dbReference>
<organism evidence="7 8">
    <name type="scientific">Rhizophlyctis rosea</name>
    <dbReference type="NCBI Taxonomy" id="64517"/>
    <lineage>
        <taxon>Eukaryota</taxon>
        <taxon>Fungi</taxon>
        <taxon>Fungi incertae sedis</taxon>
        <taxon>Chytridiomycota</taxon>
        <taxon>Chytridiomycota incertae sedis</taxon>
        <taxon>Chytridiomycetes</taxon>
        <taxon>Rhizophlyctidales</taxon>
        <taxon>Rhizophlyctidaceae</taxon>
        <taxon>Rhizophlyctis</taxon>
    </lineage>
</organism>
<dbReference type="InterPro" id="IPR016901">
    <property type="entry name" value="APC10/Doc1"/>
</dbReference>
<comment type="caution">
    <text evidence="7">The sequence shown here is derived from an EMBL/GenBank/DDBJ whole genome shotgun (WGS) entry which is preliminary data.</text>
</comment>
<keyword evidence="2" id="KW-0132">Cell division</keyword>
<dbReference type="CDD" id="cd08366">
    <property type="entry name" value="APC10"/>
    <property type="match status" value="1"/>
</dbReference>
<evidence type="ECO:0000256" key="4">
    <source>
        <dbReference type="ARBA" id="ARBA00022786"/>
    </source>
</evidence>
<reference evidence="7" key="1">
    <citation type="submission" date="2020-05" db="EMBL/GenBank/DDBJ databases">
        <title>Phylogenomic resolution of chytrid fungi.</title>
        <authorList>
            <person name="Stajich J.E."/>
            <person name="Amses K."/>
            <person name="Simmons R."/>
            <person name="Seto K."/>
            <person name="Myers J."/>
            <person name="Bonds A."/>
            <person name="Quandt C.A."/>
            <person name="Barry K."/>
            <person name="Liu P."/>
            <person name="Grigoriev I."/>
            <person name="Longcore J.E."/>
            <person name="James T.Y."/>
        </authorList>
    </citation>
    <scope>NUCLEOTIDE SEQUENCE</scope>
    <source>
        <strain evidence="7">JEL0318</strain>
    </source>
</reference>
<keyword evidence="5" id="KW-0131">Cell cycle</keyword>
<keyword evidence="4" id="KW-0833">Ubl conjugation pathway</keyword>
<dbReference type="AlphaFoldDB" id="A0AAD5S3C6"/>
<protein>
    <submittedName>
        <fullName evidence="7">Anaphase-promoting complex subunit 10</fullName>
    </submittedName>
</protein>
<dbReference type="GO" id="GO:0031145">
    <property type="term" value="P:anaphase-promoting complex-dependent catabolic process"/>
    <property type="evidence" value="ECO:0007669"/>
    <property type="project" value="InterPro"/>
</dbReference>
<feature type="domain" description="DOC" evidence="6">
    <location>
        <begin position="24"/>
        <end position="196"/>
    </location>
</feature>
<dbReference type="SMART" id="SM01337">
    <property type="entry name" value="APC10"/>
    <property type="match status" value="1"/>
</dbReference>
<keyword evidence="3" id="KW-0498">Mitosis</keyword>
<dbReference type="InterPro" id="IPR008979">
    <property type="entry name" value="Galactose-bd-like_sf"/>
</dbReference>
<evidence type="ECO:0000259" key="6">
    <source>
        <dbReference type="PROSITE" id="PS51284"/>
    </source>
</evidence>
<dbReference type="EMBL" id="JADGJD010001549">
    <property type="protein sequence ID" value="KAJ3040540.1"/>
    <property type="molecule type" value="Genomic_DNA"/>
</dbReference>
<sequence>MFNPPTHYAHHNSIPVTPQFVLPNLHEPTDPQTKAVDSHEELQTLREISDLAHWSLTSFKAGHGLAELRSSNSELYWQSDAGATGPPHILTLTFPKKITLTKVKFLIQNIADESYCPRTIKIRAGTSHHDVQDAALWSLNDYPEAMEVKDWVSLDLWEDEDESRPLRARMIQLMIVNNVNDGKDTHLRGFRIYAPK</sequence>
<dbReference type="Pfam" id="PF03256">
    <property type="entry name" value="ANAPC10"/>
    <property type="match status" value="1"/>
</dbReference>
<dbReference type="PIRSF" id="PIRSF028841">
    <property type="entry name" value="APC10_sub"/>
    <property type="match status" value="1"/>
</dbReference>
<dbReference type="GO" id="GO:0005680">
    <property type="term" value="C:anaphase-promoting complex"/>
    <property type="evidence" value="ECO:0007669"/>
    <property type="project" value="InterPro"/>
</dbReference>
<proteinExistence type="inferred from homology"/>
<accession>A0AAD5S3C6</accession>
<evidence type="ECO:0000313" key="7">
    <source>
        <dbReference type="EMBL" id="KAJ3040540.1"/>
    </source>
</evidence>
<evidence type="ECO:0000256" key="5">
    <source>
        <dbReference type="ARBA" id="ARBA00023306"/>
    </source>
</evidence>
<evidence type="ECO:0000313" key="8">
    <source>
        <dbReference type="Proteomes" id="UP001212841"/>
    </source>
</evidence>
<evidence type="ECO:0000256" key="3">
    <source>
        <dbReference type="ARBA" id="ARBA00022776"/>
    </source>
</evidence>
<comment type="similarity">
    <text evidence="1">Belongs to the APC10 family.</text>
</comment>
<evidence type="ECO:0000256" key="2">
    <source>
        <dbReference type="ARBA" id="ARBA00022618"/>
    </source>
</evidence>
<name>A0AAD5S3C6_9FUNG</name>
<dbReference type="Proteomes" id="UP001212841">
    <property type="component" value="Unassembled WGS sequence"/>
</dbReference>
<dbReference type="PROSITE" id="PS51284">
    <property type="entry name" value="DOC"/>
    <property type="match status" value="1"/>
</dbReference>
<dbReference type="SUPFAM" id="SSF49785">
    <property type="entry name" value="Galactose-binding domain-like"/>
    <property type="match status" value="1"/>
</dbReference>
<dbReference type="Gene3D" id="2.60.120.260">
    <property type="entry name" value="Galactose-binding domain-like"/>
    <property type="match status" value="1"/>
</dbReference>
<dbReference type="PANTHER" id="PTHR12936:SF0">
    <property type="entry name" value="ANAPHASE-PROMOTING COMPLEX SUBUNIT 10"/>
    <property type="match status" value="1"/>
</dbReference>
<keyword evidence="8" id="KW-1185">Reference proteome</keyword>
<gene>
    <name evidence="7" type="primary">ANAPC10</name>
    <name evidence="7" type="ORF">HK097_002524</name>
</gene>
<evidence type="ECO:0000256" key="1">
    <source>
        <dbReference type="ARBA" id="ARBA00006762"/>
    </source>
</evidence>
<feature type="non-terminal residue" evidence="7">
    <location>
        <position position="196"/>
    </location>
</feature>
<dbReference type="InterPro" id="IPR004939">
    <property type="entry name" value="APC_su10/DOC_dom"/>
</dbReference>